<dbReference type="EMBL" id="JAKNSF020000098">
    <property type="protein sequence ID" value="KAK7716730.1"/>
    <property type="molecule type" value="Genomic_DNA"/>
</dbReference>
<evidence type="ECO:0000313" key="4">
    <source>
        <dbReference type="Proteomes" id="UP001430848"/>
    </source>
</evidence>
<dbReference type="InterPro" id="IPR003819">
    <property type="entry name" value="TauD/TfdA-like"/>
</dbReference>
<name>A0ABR1NVA7_DIAER</name>
<feature type="domain" description="TauD/TfdA-like" evidence="2">
    <location>
        <begin position="56"/>
        <end position="330"/>
    </location>
</feature>
<comment type="caution">
    <text evidence="3">The sequence shown here is derived from an EMBL/GenBank/DDBJ whole genome shotgun (WGS) entry which is preliminary data.</text>
</comment>
<accession>A0ABR1NVA7</accession>
<reference evidence="3 4" key="1">
    <citation type="submission" date="2024-02" db="EMBL/GenBank/DDBJ databases">
        <title>De novo assembly and annotation of 12 fungi associated with fruit tree decline syndrome in Ontario, Canada.</title>
        <authorList>
            <person name="Sulman M."/>
            <person name="Ellouze W."/>
            <person name="Ilyukhin E."/>
        </authorList>
    </citation>
    <scope>NUCLEOTIDE SEQUENCE [LARGE SCALE GENOMIC DNA]</scope>
    <source>
        <strain evidence="3 4">M169</strain>
    </source>
</reference>
<dbReference type="SUPFAM" id="SSF51197">
    <property type="entry name" value="Clavaminate synthase-like"/>
    <property type="match status" value="1"/>
</dbReference>
<gene>
    <name evidence="3" type="ORF">SLS63_011042</name>
</gene>
<dbReference type="PANTHER" id="PTHR10696:SF21">
    <property type="entry name" value="TAUD_TFDA-LIKE DOMAIN-CONTAINING PROTEIN"/>
    <property type="match status" value="1"/>
</dbReference>
<evidence type="ECO:0000256" key="1">
    <source>
        <dbReference type="ARBA" id="ARBA00023002"/>
    </source>
</evidence>
<dbReference type="PANTHER" id="PTHR10696">
    <property type="entry name" value="GAMMA-BUTYROBETAINE HYDROXYLASE-RELATED"/>
    <property type="match status" value="1"/>
</dbReference>
<protein>
    <recommendedName>
        <fullName evidence="2">TauD/TfdA-like domain-containing protein</fullName>
    </recommendedName>
</protein>
<evidence type="ECO:0000313" key="3">
    <source>
        <dbReference type="EMBL" id="KAK7716730.1"/>
    </source>
</evidence>
<sequence length="347" mass="38527">MTSAQKFEPFTFAGQEDVKTFTSLPSAEFPLALRPVNGWNPSLQESVEAIGRLSSSGELKRLIQRHGGALIIKGLPIRTPDDYSKVAHAFGFVAHEEVGRPPIRTVLARNVKTANEGPPDLPIWPHNEYGWSTIHPDWISFSALVIPESGGETPITSGLGLARSLQEQAPEFVEKLRKLGVKYVYRYGVETITSTTGASFIDAYGQDVKPDDDETTVRRKVEGQVRRHSHDFEWHDDGSLSVTHVVPIIRKHEDYGFITWFGNLTSAWGRSRHHGATQPPYRGDDGSYHPPPLYGDGSVIEGKYLDLALSIAEASQVLVKWEQGDVVLLDEVEEDFVIVTGVYVKIL</sequence>
<dbReference type="Gene3D" id="3.60.130.10">
    <property type="entry name" value="Clavaminate synthase-like"/>
    <property type="match status" value="1"/>
</dbReference>
<organism evidence="3 4">
    <name type="scientific">Diaporthe eres</name>
    <name type="common">Phomopsis oblonga</name>
    <dbReference type="NCBI Taxonomy" id="83184"/>
    <lineage>
        <taxon>Eukaryota</taxon>
        <taxon>Fungi</taxon>
        <taxon>Dikarya</taxon>
        <taxon>Ascomycota</taxon>
        <taxon>Pezizomycotina</taxon>
        <taxon>Sordariomycetes</taxon>
        <taxon>Sordariomycetidae</taxon>
        <taxon>Diaporthales</taxon>
        <taxon>Diaporthaceae</taxon>
        <taxon>Diaporthe</taxon>
        <taxon>Diaporthe eres species complex</taxon>
    </lineage>
</organism>
<evidence type="ECO:0000259" key="2">
    <source>
        <dbReference type="Pfam" id="PF02668"/>
    </source>
</evidence>
<dbReference type="InterPro" id="IPR050411">
    <property type="entry name" value="AlphaKG_dependent_hydroxylases"/>
</dbReference>
<keyword evidence="1" id="KW-0560">Oxidoreductase</keyword>
<dbReference type="Pfam" id="PF02668">
    <property type="entry name" value="TauD"/>
    <property type="match status" value="1"/>
</dbReference>
<dbReference type="InterPro" id="IPR042098">
    <property type="entry name" value="TauD-like_sf"/>
</dbReference>
<proteinExistence type="predicted"/>
<dbReference type="Proteomes" id="UP001430848">
    <property type="component" value="Unassembled WGS sequence"/>
</dbReference>
<keyword evidence="4" id="KW-1185">Reference proteome</keyword>